<feature type="compositionally biased region" description="Low complexity" evidence="1">
    <location>
        <begin position="816"/>
        <end position="835"/>
    </location>
</feature>
<protein>
    <recommendedName>
        <fullName evidence="3">Peptidase C-terminal archaeal/bacterial domain-containing protein</fullName>
    </recommendedName>
</protein>
<feature type="region of interest" description="Disordered" evidence="1">
    <location>
        <begin position="816"/>
        <end position="891"/>
    </location>
</feature>
<feature type="domain" description="Peptidase C-terminal archaeal/bacterial" evidence="3">
    <location>
        <begin position="157"/>
        <end position="225"/>
    </location>
</feature>
<dbReference type="Gene3D" id="2.60.120.380">
    <property type="match status" value="2"/>
</dbReference>
<feature type="compositionally biased region" description="Basic and acidic residues" evidence="1">
    <location>
        <begin position="842"/>
        <end position="854"/>
    </location>
</feature>
<feature type="region of interest" description="Disordered" evidence="1">
    <location>
        <begin position="776"/>
        <end position="798"/>
    </location>
</feature>
<feature type="signal peptide" evidence="2">
    <location>
        <begin position="1"/>
        <end position="23"/>
    </location>
</feature>
<name>A0A517SQX6_9BACT</name>
<keyword evidence="2" id="KW-0732">Signal</keyword>
<sequence precursor="true">MIKRSPFALAVLHVIIAVSVATAQLPETHLGSIYPAGAQAGQSLTLEISGVDLDAVNQLEFSHPGISATQKLAEAGPFEDQPQPVENQFEVKVHGDVPSGQYEVRCRGKYGLSNPRAFQVDSLTEYQESEPNQDPDTATEVSFPGIINGQLKTTSDHDLFQFEGKQGQQLTIDALARRIDSKSELMVTLQAPDGRTLQQSQNQVQGDPLINLTLPQNGNYLIKVRDSLHRGGAEYVYRLVLSTRPQIDFVFPPAGLLGSNDKYTVYGRNLPGGKASRFTIDGTPLQQFETNIPIPKQVADQLDFDARLDPHQAGLDGFTFRIDSPAGKSNAFLMTVAGAKRVLEQAENDSPQQAQSIDFPCEIHGQFYPKRDIDWFTFEATAGQKLAIDLLSHRLGQPTDPSLLIQRVTLTDEGEEKLQQIVWHDELTTRIRDKGFDHRHNDPTYLFTAPTDGTYRLMVRDSYSSVQSDPRLVYRLCIRQPQPDFRLAASPIDHPGSILIRKGGRTALRITAYRRDGFDGEITVTASGLPAGVTTDPIIIGPGNDYGVLVLTAAADAPGATSTLAVQGTSTVNGQSLKRLARYGRVLETYRFQQPNANVSSIPARLTPALMLTVSNSEQSLVSCTTGDGKTIETARGGVIKIPYQVKRAEGVGGNLTGYPLGLPPNVNLNQVAMAANEKGEFELKLQATTVPGTYTFYLACSAQGFQYSRNPEATEAAVARQERFATILADAKKKTLETQKSAQDAARKLTQTGTDLKTAQTAETNAGNAVTAAQKELQDATKRQQDATKQLAAKPDDAAMNQAVAEAAKAVTAATEKVNNSQTTMKTATDKATAISAQQKSEQEAKTNADKAYADAQQTERLAQQEKQRADQAAQQAKQRSNKRSTNFSTASTPITIKVASYPIEPTLPNALTVKQGENAEVTFAIERLYGFDSNVSIQPRLPGGVGGLSIPTVNLDKAKKAAVVNVTANATATPGEHEMTFRLQMNFNGQNLTLEHPFKLTVIEVEKK</sequence>
<dbReference type="RefSeq" id="WP_145269733.1">
    <property type="nucleotide sequence ID" value="NZ_CP036272.1"/>
</dbReference>
<dbReference type="EMBL" id="CP036272">
    <property type="protein sequence ID" value="QDT58519.1"/>
    <property type="molecule type" value="Genomic_DNA"/>
</dbReference>
<reference evidence="4 5" key="1">
    <citation type="submission" date="2019-02" db="EMBL/GenBank/DDBJ databases">
        <title>Deep-cultivation of Planctomycetes and their phenomic and genomic characterization uncovers novel biology.</title>
        <authorList>
            <person name="Wiegand S."/>
            <person name="Jogler M."/>
            <person name="Boedeker C."/>
            <person name="Pinto D."/>
            <person name="Vollmers J."/>
            <person name="Rivas-Marin E."/>
            <person name="Kohn T."/>
            <person name="Peeters S.H."/>
            <person name="Heuer A."/>
            <person name="Rast P."/>
            <person name="Oberbeckmann S."/>
            <person name="Bunk B."/>
            <person name="Jeske O."/>
            <person name="Meyerdierks A."/>
            <person name="Storesund J.E."/>
            <person name="Kallscheuer N."/>
            <person name="Luecker S."/>
            <person name="Lage O.M."/>
            <person name="Pohl T."/>
            <person name="Merkel B.J."/>
            <person name="Hornburger P."/>
            <person name="Mueller R.-W."/>
            <person name="Bruemmer F."/>
            <person name="Labrenz M."/>
            <person name="Spormann A.M."/>
            <person name="Op den Camp H."/>
            <person name="Overmann J."/>
            <person name="Amann R."/>
            <person name="Jetten M.S.M."/>
            <person name="Mascher T."/>
            <person name="Medema M.H."/>
            <person name="Devos D.P."/>
            <person name="Kaster A.-K."/>
            <person name="Ovreas L."/>
            <person name="Rohde M."/>
            <person name="Galperin M.Y."/>
            <person name="Jogler C."/>
        </authorList>
    </citation>
    <scope>NUCLEOTIDE SEQUENCE [LARGE SCALE GENOMIC DNA]</scope>
    <source>
        <strain evidence="4 5">SV_7m_r</strain>
    </source>
</reference>
<evidence type="ECO:0000256" key="1">
    <source>
        <dbReference type="SAM" id="MobiDB-lite"/>
    </source>
</evidence>
<feature type="compositionally biased region" description="Basic and acidic residues" evidence="1">
    <location>
        <begin position="777"/>
        <end position="787"/>
    </location>
</feature>
<accession>A0A517SQX6</accession>
<dbReference type="Proteomes" id="UP000315003">
    <property type="component" value="Chromosome"/>
</dbReference>
<proteinExistence type="predicted"/>
<dbReference type="InterPro" id="IPR007280">
    <property type="entry name" value="Peptidase_C_arc/bac"/>
</dbReference>
<keyword evidence="5" id="KW-1185">Reference proteome</keyword>
<dbReference type="Pfam" id="PF04151">
    <property type="entry name" value="PPC"/>
    <property type="match status" value="1"/>
</dbReference>
<organism evidence="4 5">
    <name type="scientific">Stieleria bergensis</name>
    <dbReference type="NCBI Taxonomy" id="2528025"/>
    <lineage>
        <taxon>Bacteria</taxon>
        <taxon>Pseudomonadati</taxon>
        <taxon>Planctomycetota</taxon>
        <taxon>Planctomycetia</taxon>
        <taxon>Pirellulales</taxon>
        <taxon>Pirellulaceae</taxon>
        <taxon>Stieleria</taxon>
    </lineage>
</organism>
<evidence type="ECO:0000256" key="2">
    <source>
        <dbReference type="SAM" id="SignalP"/>
    </source>
</evidence>
<evidence type="ECO:0000313" key="5">
    <source>
        <dbReference type="Proteomes" id="UP000315003"/>
    </source>
</evidence>
<gene>
    <name evidence="4" type="ORF">SV7mr_10120</name>
</gene>
<evidence type="ECO:0000259" key="3">
    <source>
        <dbReference type="Pfam" id="PF04151"/>
    </source>
</evidence>
<dbReference type="SUPFAM" id="SSF89260">
    <property type="entry name" value="Collagen-binding domain"/>
    <property type="match status" value="1"/>
</dbReference>
<feature type="chain" id="PRO_5022133089" description="Peptidase C-terminal archaeal/bacterial domain-containing protein" evidence="2">
    <location>
        <begin position="24"/>
        <end position="1010"/>
    </location>
</feature>
<dbReference type="OrthoDB" id="237792at2"/>
<evidence type="ECO:0000313" key="4">
    <source>
        <dbReference type="EMBL" id="QDT58519.1"/>
    </source>
</evidence>
<dbReference type="AlphaFoldDB" id="A0A517SQX6"/>